<dbReference type="Pfam" id="PF14907">
    <property type="entry name" value="NTP_transf_5"/>
    <property type="match status" value="1"/>
</dbReference>
<keyword evidence="2" id="KW-1185">Reference proteome</keyword>
<accession>A0ABS0PM41</accession>
<gene>
    <name evidence="1" type="ORF">HZZ13_10695</name>
</gene>
<proteinExistence type="predicted"/>
<dbReference type="RefSeq" id="WP_197959577.1">
    <property type="nucleotide sequence ID" value="NZ_JACCHP010000006.1"/>
</dbReference>
<organism evidence="1 2">
    <name type="scientific">Bradyrhizobium agreste</name>
    <dbReference type="NCBI Taxonomy" id="2751811"/>
    <lineage>
        <taxon>Bacteria</taxon>
        <taxon>Pseudomonadati</taxon>
        <taxon>Pseudomonadota</taxon>
        <taxon>Alphaproteobacteria</taxon>
        <taxon>Hyphomicrobiales</taxon>
        <taxon>Nitrobacteraceae</taxon>
        <taxon>Bradyrhizobium</taxon>
    </lineage>
</organism>
<name>A0ABS0PM41_9BRAD</name>
<protein>
    <submittedName>
        <fullName evidence="1">Nucleotidyltransferase family protein</fullName>
    </submittedName>
</protein>
<evidence type="ECO:0000313" key="1">
    <source>
        <dbReference type="EMBL" id="MBH5398256.1"/>
    </source>
</evidence>
<sequence length="359" mass="39719">MASHISAFDTLCDCLRGTLPAHVDWVSLIGLANKTLTTPALIDLVDKFERHIPEDVCTYVRHIYQRNLTRNNHLTAQLTQAIVAMNEQGVTPIVFKGAAMLATTPYSRRGTRLMADLDLLVAPCQTEAALAALAGIGYVVHFQAPADSENWYADLKRPHDVGMIDLHRGAPGPAYFYRASGPVISHCKPVSVGPGSAYIPTPTYHALILMLHDQFQDYDYWVGQLDLRHLLELRDLANSSAGIDWDRLASFAPDKLAQNAIETQFVALAKLFGVEVPPNMRSRLIPRLQFLRKLMQARFPITRWPLLLTTVLDYGNYRRGPGAQFRAAAGLPGGSWSPPRLGTVRFILDIAAKDRAGKA</sequence>
<dbReference type="EMBL" id="JACCHP010000006">
    <property type="protein sequence ID" value="MBH5398256.1"/>
    <property type="molecule type" value="Genomic_DNA"/>
</dbReference>
<reference evidence="1 2" key="1">
    <citation type="submission" date="2020-07" db="EMBL/GenBank/DDBJ databases">
        <title>Bradyrhizobium diversity isolated from nodules of indigenous legumes of Western Australia.</title>
        <authorList>
            <person name="Klepa M.S."/>
        </authorList>
    </citation>
    <scope>NUCLEOTIDE SEQUENCE [LARGE SCALE GENOMIC DNA]</scope>
    <source>
        <strain evidence="1 2">CNPSo 4010</strain>
    </source>
</reference>
<comment type="caution">
    <text evidence="1">The sequence shown here is derived from an EMBL/GenBank/DDBJ whole genome shotgun (WGS) entry which is preliminary data.</text>
</comment>
<dbReference type="InterPro" id="IPR039498">
    <property type="entry name" value="NTP_transf_5"/>
</dbReference>
<dbReference type="Proteomes" id="UP000807370">
    <property type="component" value="Unassembled WGS sequence"/>
</dbReference>
<evidence type="ECO:0000313" key="2">
    <source>
        <dbReference type="Proteomes" id="UP000807370"/>
    </source>
</evidence>